<name>A0ABS7T8I0_9GAMM</name>
<dbReference type="SUPFAM" id="SSF74863">
    <property type="entry name" value="Thiol:disulfide interchange protein DsbD, N-terminal domain (DsbD-alpha)"/>
    <property type="match status" value="1"/>
</dbReference>
<feature type="region of interest" description="Disordered" evidence="8">
    <location>
        <begin position="149"/>
        <end position="240"/>
    </location>
</feature>
<evidence type="ECO:0000256" key="5">
    <source>
        <dbReference type="ARBA" id="ARBA00022989"/>
    </source>
</evidence>
<feature type="signal peptide" evidence="10">
    <location>
        <begin position="1"/>
        <end position="20"/>
    </location>
</feature>
<evidence type="ECO:0000256" key="10">
    <source>
        <dbReference type="SAM" id="SignalP"/>
    </source>
</evidence>
<comment type="subcellular location">
    <subcellularLocation>
        <location evidence="1">Cell membrane</location>
        <topology evidence="1">Multi-pass membrane protein</topology>
    </subcellularLocation>
</comment>
<evidence type="ECO:0000256" key="2">
    <source>
        <dbReference type="ARBA" id="ARBA00022475"/>
    </source>
</evidence>
<dbReference type="InterPro" id="IPR035671">
    <property type="entry name" value="DsbD_gamma"/>
</dbReference>
<dbReference type="InterPro" id="IPR006311">
    <property type="entry name" value="TAT_signal"/>
</dbReference>
<evidence type="ECO:0000259" key="11">
    <source>
        <dbReference type="PROSITE" id="PS51352"/>
    </source>
</evidence>
<protein>
    <submittedName>
        <fullName evidence="12">Protein-disulfide reductase DsbD</fullName>
        <ecNumber evidence="12">1.8.1.8</ecNumber>
    </submittedName>
</protein>
<dbReference type="EMBL" id="JAINZW010000005">
    <property type="protein sequence ID" value="MBZ4040133.1"/>
    <property type="molecule type" value="Genomic_DNA"/>
</dbReference>
<sequence>MRHRWAFLLLSVVLASAAWAGTGLAPWQSPAATAFLPPEEVFVPGAPRREGTRWVVEGRIAGAHYLYRHALALVDGDGASVALQSPAGTPRKDEFFGDTEVYEGDSLRLSFPSNVEGPLQLKWQGCAEAGICYPPQTVALTLPVAGSARDTAQESDGRAAATPATVSDRDLPRADFVGNPVAVSRGATATTDRSGDADHEPGIPSGDGEPRARAAAPPATTPALPAAARPAQPPASTALAEDQHAADRLAALGPVAGMLLFFGFGLLLAFTPCTLPMVPIVSGLVVGSNATPRRAVALSAAYVLAMATTYAGVGVAAGLAGANLQAALQSPWLLGLFAALFLLLAASLFGAFELRLPSAVANRLATAGHGRAGGSLMGAAMLGLLSALLVGPCMTAPLAGALLYIGQTGSALVGGLALFALGLGMGVPLVLIAVFGARVLPAPGPWMDRVRIVFGFVMVAMAVLMLVRFMSGTVGLMLWGAWLLAIAVALLAWGRGGAVSGQRAVAVRFTGLLAGLWSTLMLVGAAAGGDSALHPLQGFGQARATAPSTAPAYVNAKSIADVDARIAEASEAGRWTLIDFYADWCVSCHVIEREVFGHPVVAARLAAMQVVRPDVTGNDATDQALLAHWQVLGPPTLVLVGPDGRERRVQRSVGEVDAAGFLARLDAAGVP</sequence>
<dbReference type="PROSITE" id="PS00194">
    <property type="entry name" value="THIOREDOXIN_1"/>
    <property type="match status" value="1"/>
</dbReference>
<dbReference type="GO" id="GO:0047134">
    <property type="term" value="F:protein-disulfide reductase [NAD(P)H] activity"/>
    <property type="evidence" value="ECO:0007669"/>
    <property type="project" value="UniProtKB-EC"/>
</dbReference>
<dbReference type="RefSeq" id="WP_223676587.1">
    <property type="nucleotide sequence ID" value="NZ_JAINZW010000005.1"/>
</dbReference>
<reference evidence="12 13" key="1">
    <citation type="submission" date="2021-09" db="EMBL/GenBank/DDBJ databases">
        <title>Lysobacter sp. 13A isolated from the river sediment.</title>
        <authorList>
            <person name="Liu H."/>
            <person name="Li S."/>
            <person name="Mao S."/>
        </authorList>
    </citation>
    <scope>NUCLEOTIDE SEQUENCE [LARGE SCALE GENOMIC DNA]</scope>
    <source>
        <strain evidence="12 13">13A</strain>
    </source>
</reference>
<feature type="transmembrane region" description="Helical" evidence="9">
    <location>
        <begin position="505"/>
        <end position="527"/>
    </location>
</feature>
<dbReference type="Proteomes" id="UP001430954">
    <property type="component" value="Unassembled WGS sequence"/>
</dbReference>
<proteinExistence type="predicted"/>
<dbReference type="InterPro" id="IPR003834">
    <property type="entry name" value="Cyt_c_assmbl_TM_dom"/>
</dbReference>
<evidence type="ECO:0000313" key="12">
    <source>
        <dbReference type="EMBL" id="MBZ4040133.1"/>
    </source>
</evidence>
<dbReference type="CDD" id="cd02953">
    <property type="entry name" value="DsbDgamma"/>
    <property type="match status" value="1"/>
</dbReference>
<keyword evidence="2" id="KW-1003">Cell membrane</keyword>
<dbReference type="InterPro" id="IPR028250">
    <property type="entry name" value="DsbDN"/>
</dbReference>
<dbReference type="PANTHER" id="PTHR32234:SF0">
    <property type="entry name" value="THIOL:DISULFIDE INTERCHANGE PROTEIN DSBD"/>
    <property type="match status" value="1"/>
</dbReference>
<keyword evidence="12" id="KW-0560">Oxidoreductase</keyword>
<accession>A0ABS7T8I0</accession>
<dbReference type="SUPFAM" id="SSF52833">
    <property type="entry name" value="Thioredoxin-like"/>
    <property type="match status" value="1"/>
</dbReference>
<organism evidence="12 13">
    <name type="scientific">Novilysobacter selenitireducens</name>
    <dbReference type="NCBI Taxonomy" id="2872639"/>
    <lineage>
        <taxon>Bacteria</taxon>
        <taxon>Pseudomonadati</taxon>
        <taxon>Pseudomonadota</taxon>
        <taxon>Gammaproteobacteria</taxon>
        <taxon>Lysobacterales</taxon>
        <taxon>Lysobacteraceae</taxon>
        <taxon>Novilysobacter</taxon>
    </lineage>
</organism>
<dbReference type="Pfam" id="PF11412">
    <property type="entry name" value="DsbD_N"/>
    <property type="match status" value="1"/>
</dbReference>
<feature type="transmembrane region" description="Helical" evidence="9">
    <location>
        <begin position="375"/>
        <end position="405"/>
    </location>
</feature>
<feature type="transmembrane region" description="Helical" evidence="9">
    <location>
        <begin position="298"/>
        <end position="320"/>
    </location>
</feature>
<keyword evidence="3 9" id="KW-0812">Transmembrane</keyword>
<evidence type="ECO:0000256" key="6">
    <source>
        <dbReference type="ARBA" id="ARBA00023136"/>
    </source>
</evidence>
<feature type="transmembrane region" description="Helical" evidence="9">
    <location>
        <begin position="476"/>
        <end position="493"/>
    </location>
</feature>
<keyword evidence="5 9" id="KW-1133">Transmembrane helix</keyword>
<evidence type="ECO:0000256" key="3">
    <source>
        <dbReference type="ARBA" id="ARBA00022692"/>
    </source>
</evidence>
<dbReference type="Pfam" id="PF13899">
    <property type="entry name" value="Thioredoxin_7"/>
    <property type="match status" value="1"/>
</dbReference>
<dbReference type="InterPro" id="IPR036929">
    <property type="entry name" value="DsbDN_sf"/>
</dbReference>
<dbReference type="EC" id="1.8.1.8" evidence="12"/>
<keyword evidence="4" id="KW-0201">Cytochrome c-type biogenesis</keyword>
<evidence type="ECO:0000256" key="7">
    <source>
        <dbReference type="ARBA" id="ARBA00023284"/>
    </source>
</evidence>
<dbReference type="InterPro" id="IPR017937">
    <property type="entry name" value="Thioredoxin_CS"/>
</dbReference>
<keyword evidence="6 9" id="KW-0472">Membrane</keyword>
<dbReference type="Gene3D" id="2.60.40.1250">
    <property type="entry name" value="Thiol:disulfide interchange protein DsbD, N-terminal domain"/>
    <property type="match status" value="1"/>
</dbReference>
<comment type="caution">
    <text evidence="12">The sequence shown here is derived from an EMBL/GenBank/DDBJ whole genome shotgun (WGS) entry which is preliminary data.</text>
</comment>
<feature type="compositionally biased region" description="Low complexity" evidence="8">
    <location>
        <begin position="213"/>
        <end position="238"/>
    </location>
</feature>
<keyword evidence="10" id="KW-0732">Signal</keyword>
<feature type="domain" description="Thioredoxin" evidence="11">
    <location>
        <begin position="540"/>
        <end position="670"/>
    </location>
</feature>
<evidence type="ECO:0000256" key="1">
    <source>
        <dbReference type="ARBA" id="ARBA00004651"/>
    </source>
</evidence>
<dbReference type="Pfam" id="PF02683">
    <property type="entry name" value="DsbD_TM"/>
    <property type="match status" value="1"/>
</dbReference>
<dbReference type="InterPro" id="IPR013766">
    <property type="entry name" value="Thioredoxin_domain"/>
</dbReference>
<dbReference type="PROSITE" id="PS51352">
    <property type="entry name" value="THIOREDOXIN_2"/>
    <property type="match status" value="1"/>
</dbReference>
<gene>
    <name evidence="12" type="primary">dsbD</name>
    <name evidence="12" type="ORF">K6753_11385</name>
</gene>
<feature type="transmembrane region" description="Helical" evidence="9">
    <location>
        <begin position="258"/>
        <end position="286"/>
    </location>
</feature>
<dbReference type="NCBIfam" id="NF001419">
    <property type="entry name" value="PRK00293.1"/>
    <property type="match status" value="1"/>
</dbReference>
<keyword evidence="7" id="KW-0676">Redox-active center</keyword>
<evidence type="ECO:0000256" key="8">
    <source>
        <dbReference type="SAM" id="MobiDB-lite"/>
    </source>
</evidence>
<feature type="transmembrane region" description="Helical" evidence="9">
    <location>
        <begin position="332"/>
        <end position="354"/>
    </location>
</feature>
<feature type="chain" id="PRO_5045763285" evidence="10">
    <location>
        <begin position="21"/>
        <end position="671"/>
    </location>
</feature>
<dbReference type="InterPro" id="IPR036249">
    <property type="entry name" value="Thioredoxin-like_sf"/>
</dbReference>
<evidence type="ECO:0000313" key="13">
    <source>
        <dbReference type="Proteomes" id="UP001430954"/>
    </source>
</evidence>
<dbReference type="PROSITE" id="PS51318">
    <property type="entry name" value="TAT"/>
    <property type="match status" value="1"/>
</dbReference>
<keyword evidence="13" id="KW-1185">Reference proteome</keyword>
<evidence type="ECO:0000256" key="4">
    <source>
        <dbReference type="ARBA" id="ARBA00022748"/>
    </source>
</evidence>
<feature type="transmembrane region" description="Helical" evidence="9">
    <location>
        <begin position="452"/>
        <end position="470"/>
    </location>
</feature>
<dbReference type="Gene3D" id="3.40.30.10">
    <property type="entry name" value="Glutaredoxin"/>
    <property type="match status" value="1"/>
</dbReference>
<feature type="transmembrane region" description="Helical" evidence="9">
    <location>
        <begin position="411"/>
        <end position="440"/>
    </location>
</feature>
<dbReference type="PANTHER" id="PTHR32234">
    <property type="entry name" value="THIOL:DISULFIDE INTERCHANGE PROTEIN DSBD"/>
    <property type="match status" value="1"/>
</dbReference>
<evidence type="ECO:0000256" key="9">
    <source>
        <dbReference type="SAM" id="Phobius"/>
    </source>
</evidence>